<dbReference type="PROSITE" id="PS50835">
    <property type="entry name" value="IG_LIKE"/>
    <property type="match status" value="1"/>
</dbReference>
<dbReference type="Gene3D" id="2.60.40.10">
    <property type="entry name" value="Immunoglobulins"/>
    <property type="match status" value="2"/>
</dbReference>
<evidence type="ECO:0000256" key="2">
    <source>
        <dbReference type="ARBA" id="ARBA00023157"/>
    </source>
</evidence>
<keyword evidence="3" id="KW-0325">Glycoprotein</keyword>
<dbReference type="PANTHER" id="PTHR44337:SF22">
    <property type="entry name" value="HEPACAM FAMILY MEMBER 2-LIKE"/>
    <property type="match status" value="1"/>
</dbReference>
<dbReference type="Pfam" id="PF13927">
    <property type="entry name" value="Ig_3"/>
    <property type="match status" value="1"/>
</dbReference>
<accession>A0A401PXS8</accession>
<reference evidence="7 8" key="1">
    <citation type="journal article" date="2018" name="Nat. Ecol. Evol.">
        <title>Shark genomes provide insights into elasmobranch evolution and the origin of vertebrates.</title>
        <authorList>
            <person name="Hara Y"/>
            <person name="Yamaguchi K"/>
            <person name="Onimaru K"/>
            <person name="Kadota M"/>
            <person name="Koyanagi M"/>
            <person name="Keeley SD"/>
            <person name="Tatsumi K"/>
            <person name="Tanaka K"/>
            <person name="Motone F"/>
            <person name="Kageyama Y"/>
            <person name="Nozu R"/>
            <person name="Adachi N"/>
            <person name="Nishimura O"/>
            <person name="Nakagawa R"/>
            <person name="Tanegashima C"/>
            <person name="Kiyatake I"/>
            <person name="Matsumoto R"/>
            <person name="Murakumo K"/>
            <person name="Nishida K"/>
            <person name="Terakita A"/>
            <person name="Kuratani S"/>
            <person name="Sato K"/>
            <person name="Hyodo S Kuraku.S."/>
        </authorList>
    </citation>
    <scope>NUCLEOTIDE SEQUENCE [LARGE SCALE GENOMIC DNA]</scope>
</reference>
<keyword evidence="4" id="KW-0393">Immunoglobulin domain</keyword>
<dbReference type="SUPFAM" id="SSF48726">
    <property type="entry name" value="Immunoglobulin"/>
    <property type="match status" value="2"/>
</dbReference>
<dbReference type="InterPro" id="IPR052598">
    <property type="entry name" value="IgSF_CEA-related"/>
</dbReference>
<keyword evidence="8" id="KW-1185">Reference proteome</keyword>
<dbReference type="SMART" id="SM00409">
    <property type="entry name" value="IG"/>
    <property type="match status" value="2"/>
</dbReference>
<sequence>MTQYLAKPVLQVFCIPVRMKLSWFPTQYTHTHAQTGAHQRPCQYHVAAPSGLQLLTQARRLGGTVWISLSLQRDNSTQNTRSCQPRHPQTGKAERELHPDTPRVLTRSKAAGQNTTTNRRQLTSFMGKVTRDYLPCLFFLIVPYFCPCYGAEKVTITVDRNLVQTGVGWNTTLSVANGSELYSVVWQDQVGGNILTLLNGVLTIKPGTVYTDRVSLQPNNSLMIRSTRQADEGTYTVTMDPPGGVDLMVNTAVLALEVYVPITNVSITLSPNEVFEGVAEVVLRCTVISGSSVTFSWSKGNSNLFNSSRITVTNNIVRIQTLSRDDSGSYTCTARNPISTNSNSQLLTVFYGPEAAVIRRDFQSDCVVPDQVLPWMSEYPKVERGIAPTPIYSADRLSIYSHYPPSNGSMVASTIDGGVSTFSVQTDRSGQLSTLV</sequence>
<evidence type="ECO:0000256" key="5">
    <source>
        <dbReference type="SAM" id="MobiDB-lite"/>
    </source>
</evidence>
<evidence type="ECO:0000313" key="8">
    <source>
        <dbReference type="Proteomes" id="UP000288216"/>
    </source>
</evidence>
<keyword evidence="2" id="KW-1015">Disulfide bond</keyword>
<dbReference type="Proteomes" id="UP000288216">
    <property type="component" value="Unassembled WGS sequence"/>
</dbReference>
<dbReference type="InterPro" id="IPR003598">
    <property type="entry name" value="Ig_sub2"/>
</dbReference>
<keyword evidence="1" id="KW-0732">Signal</keyword>
<evidence type="ECO:0000256" key="4">
    <source>
        <dbReference type="ARBA" id="ARBA00023319"/>
    </source>
</evidence>
<dbReference type="InterPro" id="IPR003599">
    <property type="entry name" value="Ig_sub"/>
</dbReference>
<dbReference type="AlphaFoldDB" id="A0A401PXS8"/>
<feature type="region of interest" description="Disordered" evidence="5">
    <location>
        <begin position="77"/>
        <end position="102"/>
    </location>
</feature>
<dbReference type="PANTHER" id="PTHR44337">
    <property type="entry name" value="CARCINOEMBRYONIC ANTIGEN-RELATED CELL ADHESION MOLECULE 8"/>
    <property type="match status" value="1"/>
</dbReference>
<dbReference type="InterPro" id="IPR013783">
    <property type="entry name" value="Ig-like_fold"/>
</dbReference>
<proteinExistence type="predicted"/>
<dbReference type="EMBL" id="BFAA01014292">
    <property type="protein sequence ID" value="GCB77910.1"/>
    <property type="molecule type" value="Genomic_DNA"/>
</dbReference>
<evidence type="ECO:0000313" key="7">
    <source>
        <dbReference type="EMBL" id="GCB77910.1"/>
    </source>
</evidence>
<dbReference type="STRING" id="75743.A0A401PXS8"/>
<evidence type="ECO:0000256" key="3">
    <source>
        <dbReference type="ARBA" id="ARBA00023180"/>
    </source>
</evidence>
<dbReference type="InterPro" id="IPR007110">
    <property type="entry name" value="Ig-like_dom"/>
</dbReference>
<dbReference type="InterPro" id="IPR036179">
    <property type="entry name" value="Ig-like_dom_sf"/>
</dbReference>
<evidence type="ECO:0000256" key="1">
    <source>
        <dbReference type="ARBA" id="ARBA00022729"/>
    </source>
</evidence>
<gene>
    <name evidence="7" type="ORF">scyTo_0019338</name>
</gene>
<evidence type="ECO:0000259" key="6">
    <source>
        <dbReference type="PROSITE" id="PS50835"/>
    </source>
</evidence>
<dbReference type="SMART" id="SM00408">
    <property type="entry name" value="IGc2"/>
    <property type="match status" value="1"/>
</dbReference>
<protein>
    <recommendedName>
        <fullName evidence="6">Ig-like domain-containing protein</fullName>
    </recommendedName>
</protein>
<name>A0A401PXS8_SCYTO</name>
<feature type="domain" description="Ig-like" evidence="6">
    <location>
        <begin position="261"/>
        <end position="348"/>
    </location>
</feature>
<feature type="compositionally biased region" description="Basic and acidic residues" evidence="5">
    <location>
        <begin position="92"/>
        <end position="101"/>
    </location>
</feature>
<comment type="caution">
    <text evidence="7">The sequence shown here is derived from an EMBL/GenBank/DDBJ whole genome shotgun (WGS) entry which is preliminary data.</text>
</comment>
<dbReference type="OrthoDB" id="5969816at2759"/>
<organism evidence="7 8">
    <name type="scientific">Scyliorhinus torazame</name>
    <name type="common">Cloudy catshark</name>
    <name type="synonym">Catulus torazame</name>
    <dbReference type="NCBI Taxonomy" id="75743"/>
    <lineage>
        <taxon>Eukaryota</taxon>
        <taxon>Metazoa</taxon>
        <taxon>Chordata</taxon>
        <taxon>Craniata</taxon>
        <taxon>Vertebrata</taxon>
        <taxon>Chondrichthyes</taxon>
        <taxon>Elasmobranchii</taxon>
        <taxon>Galeomorphii</taxon>
        <taxon>Galeoidea</taxon>
        <taxon>Carcharhiniformes</taxon>
        <taxon>Scyliorhinidae</taxon>
        <taxon>Scyliorhinus</taxon>
    </lineage>
</organism>